<feature type="chain" id="PRO_5020704168" evidence="2">
    <location>
        <begin position="22"/>
        <end position="121"/>
    </location>
</feature>
<protein>
    <submittedName>
        <fullName evidence="4">Uncharacterized protein DUF4398</fullName>
    </submittedName>
</protein>
<proteinExistence type="predicted"/>
<keyword evidence="2" id="KW-0732">Signal</keyword>
<reference evidence="4 5" key="1">
    <citation type="journal article" date="2015" name="Stand. Genomic Sci.">
        <title>Genomic Encyclopedia of Bacterial and Archaeal Type Strains, Phase III: the genomes of soil and plant-associated and newly described type strains.</title>
        <authorList>
            <person name="Whitman W.B."/>
            <person name="Woyke T."/>
            <person name="Klenk H.P."/>
            <person name="Zhou Y."/>
            <person name="Lilburn T.G."/>
            <person name="Beck B.J."/>
            <person name="De Vos P."/>
            <person name="Vandamme P."/>
            <person name="Eisen J.A."/>
            <person name="Garrity G."/>
            <person name="Hugenholtz P."/>
            <person name="Kyrpides N.C."/>
        </authorList>
    </citation>
    <scope>NUCLEOTIDE SEQUENCE [LARGE SCALE GENOMIC DNA]</scope>
    <source>
        <strain evidence="4 5">A3</strain>
    </source>
</reference>
<dbReference type="EMBL" id="SLWQ01000002">
    <property type="protein sequence ID" value="TCO41695.1"/>
    <property type="molecule type" value="Genomic_DNA"/>
</dbReference>
<dbReference type="Proteomes" id="UP000294862">
    <property type="component" value="Unassembled WGS sequence"/>
</dbReference>
<feature type="domain" description="DUF4398" evidence="3">
    <location>
        <begin position="30"/>
        <end position="105"/>
    </location>
</feature>
<dbReference type="InterPro" id="IPR025511">
    <property type="entry name" value="DUF4398"/>
</dbReference>
<dbReference type="AlphaFoldDB" id="A0A4R2IG47"/>
<dbReference type="RefSeq" id="WP_131994149.1">
    <property type="nucleotide sequence ID" value="NZ_SLWQ01000002.1"/>
</dbReference>
<name>A0A4R2IG47_9GAMM</name>
<feature type="region of interest" description="Disordered" evidence="1">
    <location>
        <begin position="99"/>
        <end position="121"/>
    </location>
</feature>
<dbReference type="PROSITE" id="PS51257">
    <property type="entry name" value="PROKAR_LIPOPROTEIN"/>
    <property type="match status" value="1"/>
</dbReference>
<evidence type="ECO:0000259" key="3">
    <source>
        <dbReference type="Pfam" id="PF14346"/>
    </source>
</evidence>
<keyword evidence="5" id="KW-1185">Reference proteome</keyword>
<evidence type="ECO:0000313" key="5">
    <source>
        <dbReference type="Proteomes" id="UP000294862"/>
    </source>
</evidence>
<gene>
    <name evidence="4" type="ORF">EV148_10245</name>
</gene>
<organism evidence="4 5">
    <name type="scientific">Dokdonella fugitiva</name>
    <dbReference type="NCBI Taxonomy" id="328517"/>
    <lineage>
        <taxon>Bacteria</taxon>
        <taxon>Pseudomonadati</taxon>
        <taxon>Pseudomonadota</taxon>
        <taxon>Gammaproteobacteria</taxon>
        <taxon>Lysobacterales</taxon>
        <taxon>Rhodanobacteraceae</taxon>
        <taxon>Dokdonella</taxon>
    </lineage>
</organism>
<sequence length="121" mass="12879">MSTPRLLFATALAASCSIAMAVDRDDAQLELAQAATAVQAAERDDAMRHAPADLDEAHATLAAAERAADAREWEEAAWFAKRAKVCGDLASARSRQRRAEAATDELQRSVDALRSGNGGVR</sequence>
<feature type="signal peptide" evidence="2">
    <location>
        <begin position="1"/>
        <end position="21"/>
    </location>
</feature>
<evidence type="ECO:0000313" key="4">
    <source>
        <dbReference type="EMBL" id="TCO41695.1"/>
    </source>
</evidence>
<evidence type="ECO:0000256" key="2">
    <source>
        <dbReference type="SAM" id="SignalP"/>
    </source>
</evidence>
<feature type="compositionally biased region" description="Basic and acidic residues" evidence="1">
    <location>
        <begin position="99"/>
        <end position="108"/>
    </location>
</feature>
<evidence type="ECO:0000256" key="1">
    <source>
        <dbReference type="SAM" id="MobiDB-lite"/>
    </source>
</evidence>
<dbReference type="Pfam" id="PF14346">
    <property type="entry name" value="DUF4398"/>
    <property type="match status" value="1"/>
</dbReference>
<accession>A0A4R2IG47</accession>
<dbReference type="Gene3D" id="1.20.1270.390">
    <property type="match status" value="1"/>
</dbReference>
<comment type="caution">
    <text evidence="4">The sequence shown here is derived from an EMBL/GenBank/DDBJ whole genome shotgun (WGS) entry which is preliminary data.</text>
</comment>